<evidence type="ECO:0000256" key="2">
    <source>
        <dbReference type="ARBA" id="ARBA00022621"/>
    </source>
</evidence>
<evidence type="ECO:0000259" key="5">
    <source>
        <dbReference type="Pfam" id="PF01814"/>
    </source>
</evidence>
<name>A0A6P1ZJ82_9BACT</name>
<dbReference type="OrthoDB" id="9774644at2"/>
<dbReference type="InterPro" id="IPR012827">
    <property type="entry name" value="Hemerythrin_metal-bd"/>
</dbReference>
<dbReference type="EMBL" id="QMIF01000004">
    <property type="protein sequence ID" value="TVM34642.1"/>
    <property type="molecule type" value="Genomic_DNA"/>
</dbReference>
<evidence type="ECO:0000313" key="9">
    <source>
        <dbReference type="Proteomes" id="UP000503251"/>
    </source>
</evidence>
<dbReference type="PROSITE" id="PS00550">
    <property type="entry name" value="HEMERYTHRINS"/>
    <property type="match status" value="1"/>
</dbReference>
<evidence type="ECO:0000256" key="1">
    <source>
        <dbReference type="ARBA" id="ARBA00010587"/>
    </source>
</evidence>
<dbReference type="EMBL" id="CP039543">
    <property type="protein sequence ID" value="QJT07444.1"/>
    <property type="molecule type" value="Genomic_DNA"/>
</dbReference>
<dbReference type="SUPFAM" id="SSF47188">
    <property type="entry name" value="Hemerythrin-like"/>
    <property type="match status" value="1"/>
</dbReference>
<keyword evidence="2" id="KW-0561">Oxygen transport</keyword>
<proteinExistence type="inferred from homology"/>
<dbReference type="AlphaFoldDB" id="A0A6P1ZJ82"/>
<dbReference type="Proteomes" id="UP000434052">
    <property type="component" value="Unassembled WGS sequence"/>
</dbReference>
<dbReference type="CDD" id="cd12107">
    <property type="entry name" value="Hemerythrin"/>
    <property type="match status" value="1"/>
</dbReference>
<gene>
    <name evidence="7" type="ORF">DQK91_08710</name>
    <name evidence="6" type="ORF">E8L03_00280</name>
</gene>
<dbReference type="InterPro" id="IPR035938">
    <property type="entry name" value="Hemerythrin-like_sf"/>
</dbReference>
<dbReference type="InterPro" id="IPR012312">
    <property type="entry name" value="Hemerythrin-like"/>
</dbReference>
<dbReference type="GO" id="GO:0005344">
    <property type="term" value="F:oxygen carrier activity"/>
    <property type="evidence" value="ECO:0007669"/>
    <property type="project" value="UniProtKB-KW"/>
</dbReference>
<dbReference type="Gene3D" id="1.20.120.50">
    <property type="entry name" value="Hemerythrin-like"/>
    <property type="match status" value="1"/>
</dbReference>
<dbReference type="Pfam" id="PF01814">
    <property type="entry name" value="Hemerythrin"/>
    <property type="match status" value="1"/>
</dbReference>
<protein>
    <submittedName>
        <fullName evidence="6 7">Hemerythrin</fullName>
    </submittedName>
</protein>
<feature type="domain" description="Hemerythrin-like" evidence="5">
    <location>
        <begin position="13"/>
        <end position="127"/>
    </location>
</feature>
<evidence type="ECO:0000313" key="6">
    <source>
        <dbReference type="EMBL" id="QJT07444.1"/>
    </source>
</evidence>
<dbReference type="RefSeq" id="WP_144304963.1">
    <property type="nucleotide sequence ID" value="NZ_CP039543.1"/>
</dbReference>
<dbReference type="InterPro" id="IPR050669">
    <property type="entry name" value="Hemerythrin"/>
</dbReference>
<dbReference type="Proteomes" id="UP000503251">
    <property type="component" value="Chromosome"/>
</dbReference>
<organism evidence="7 8">
    <name type="scientific">Oceanidesulfovibrio marinus</name>
    <dbReference type="NCBI Taxonomy" id="370038"/>
    <lineage>
        <taxon>Bacteria</taxon>
        <taxon>Pseudomonadati</taxon>
        <taxon>Thermodesulfobacteriota</taxon>
        <taxon>Desulfovibrionia</taxon>
        <taxon>Desulfovibrionales</taxon>
        <taxon>Desulfovibrionaceae</taxon>
        <taxon>Oceanidesulfovibrio</taxon>
    </lineage>
</organism>
<keyword evidence="3" id="KW-0479">Metal-binding</keyword>
<keyword evidence="9" id="KW-1185">Reference proteome</keyword>
<sequence length="136" mass="15961">MPLVEWSPRLHIGIATIDEQHEYLTGLINKLYAAHTDGKDREALQPIVNAISDYAQYHFSEEQKLMEQYEYPTFEGHKALHDDFIVKSVEYLFDYLNGKEEELSTEMLDYLTDWWLNHISRVDQEMGNYLKSKGAS</sequence>
<dbReference type="PANTHER" id="PTHR37164">
    <property type="entry name" value="BACTERIOHEMERYTHRIN"/>
    <property type="match status" value="1"/>
</dbReference>
<comment type="similarity">
    <text evidence="1">Belongs to the hemerythrin family.</text>
</comment>
<evidence type="ECO:0000256" key="3">
    <source>
        <dbReference type="ARBA" id="ARBA00022723"/>
    </source>
</evidence>
<dbReference type="NCBIfam" id="TIGR02481">
    <property type="entry name" value="hemeryth_dom"/>
    <property type="match status" value="1"/>
</dbReference>
<evidence type="ECO:0000313" key="7">
    <source>
        <dbReference type="EMBL" id="TVM34642.1"/>
    </source>
</evidence>
<reference evidence="6 9" key="2">
    <citation type="submission" date="2019-04" db="EMBL/GenBank/DDBJ databases">
        <title>Isolation and culture of sulfate reducing bacteria from the cold seep of the South China Sea.</title>
        <authorList>
            <person name="Sun C."/>
            <person name="Liu R."/>
        </authorList>
    </citation>
    <scope>NUCLEOTIDE SEQUENCE [LARGE SCALE GENOMIC DNA]</scope>
    <source>
        <strain evidence="6 9">CS1</strain>
    </source>
</reference>
<dbReference type="InterPro" id="IPR016131">
    <property type="entry name" value="Haemerythrin_Fe_BS"/>
</dbReference>
<keyword evidence="4" id="KW-0408">Iron</keyword>
<evidence type="ECO:0000256" key="4">
    <source>
        <dbReference type="ARBA" id="ARBA00023004"/>
    </source>
</evidence>
<accession>A0A6P1ZJ82</accession>
<dbReference type="PANTHER" id="PTHR37164:SF1">
    <property type="entry name" value="BACTERIOHEMERYTHRIN"/>
    <property type="match status" value="1"/>
</dbReference>
<dbReference type="NCBIfam" id="NF033749">
    <property type="entry name" value="bact_hemeryth"/>
    <property type="match status" value="1"/>
</dbReference>
<reference evidence="7 8" key="1">
    <citation type="submission" date="2018-06" db="EMBL/GenBank/DDBJ databases">
        <title>Complete genome of Desulfovibrio marinus P48SEP.</title>
        <authorList>
            <person name="Crispim J.S."/>
            <person name="Vidigal P.M.P."/>
            <person name="Silva L.C.F."/>
            <person name="Araujo L.C."/>
            <person name="Laguardia C.N."/>
            <person name="Dias R.S."/>
            <person name="Sousa M.P."/>
            <person name="Paula S.O."/>
            <person name="Silva C."/>
        </authorList>
    </citation>
    <scope>NUCLEOTIDE SEQUENCE [LARGE SCALE GENOMIC DNA]</scope>
    <source>
        <strain evidence="7 8">P48SEP</strain>
    </source>
</reference>
<evidence type="ECO:0000313" key="8">
    <source>
        <dbReference type="Proteomes" id="UP000434052"/>
    </source>
</evidence>
<dbReference type="GO" id="GO:0046872">
    <property type="term" value="F:metal ion binding"/>
    <property type="evidence" value="ECO:0007669"/>
    <property type="project" value="UniProtKB-KW"/>
</dbReference>
<keyword evidence="2" id="KW-0813">Transport</keyword>